<dbReference type="Proteomes" id="UP000777438">
    <property type="component" value="Unassembled WGS sequence"/>
</dbReference>
<dbReference type="AlphaFoldDB" id="A0A9P8W6F2"/>
<dbReference type="OrthoDB" id="2270193at2759"/>
<name>A0A9P8W6F2_9HYPO</name>
<keyword evidence="4" id="KW-1185">Reference proteome</keyword>
<accession>A0A9P8W6F2</accession>
<protein>
    <recommendedName>
        <fullName evidence="5">C3H1-type domain-containing protein</fullName>
    </recommendedName>
</protein>
<dbReference type="PANTHER" id="PTHR37543">
    <property type="entry name" value="CCCH ZINC FINGER DNA BINDING PROTEIN (AFU_ORTHOLOGUE AFUA_5G12760)"/>
    <property type="match status" value="1"/>
</dbReference>
<organism evidence="3 4">
    <name type="scientific">Thelonectria olida</name>
    <dbReference type="NCBI Taxonomy" id="1576542"/>
    <lineage>
        <taxon>Eukaryota</taxon>
        <taxon>Fungi</taxon>
        <taxon>Dikarya</taxon>
        <taxon>Ascomycota</taxon>
        <taxon>Pezizomycotina</taxon>
        <taxon>Sordariomycetes</taxon>
        <taxon>Hypocreomycetidae</taxon>
        <taxon>Hypocreales</taxon>
        <taxon>Nectriaceae</taxon>
        <taxon>Thelonectria</taxon>
    </lineage>
</organism>
<feature type="domain" description="DUF7923" evidence="1">
    <location>
        <begin position="27"/>
        <end position="193"/>
    </location>
</feature>
<dbReference type="PANTHER" id="PTHR37543:SF1">
    <property type="entry name" value="CCCH ZINC FINGER DNA BINDING PROTEIN (AFU_ORTHOLOGUE AFUA_5G12760)"/>
    <property type="match status" value="1"/>
</dbReference>
<comment type="caution">
    <text evidence="3">The sequence shown here is derived from an EMBL/GenBank/DDBJ whole genome shotgun (WGS) entry which is preliminary data.</text>
</comment>
<evidence type="ECO:0000259" key="2">
    <source>
        <dbReference type="Pfam" id="PF25543"/>
    </source>
</evidence>
<evidence type="ECO:0000313" key="4">
    <source>
        <dbReference type="Proteomes" id="UP000777438"/>
    </source>
</evidence>
<dbReference type="Pfam" id="PF25540">
    <property type="entry name" value="DUF7923"/>
    <property type="match status" value="1"/>
</dbReference>
<dbReference type="InterPro" id="IPR057654">
    <property type="entry name" value="Znf-CCCH_tandem"/>
</dbReference>
<reference evidence="3 4" key="1">
    <citation type="journal article" date="2021" name="Nat. Commun.">
        <title>Genetic determinants of endophytism in the Arabidopsis root mycobiome.</title>
        <authorList>
            <person name="Mesny F."/>
            <person name="Miyauchi S."/>
            <person name="Thiergart T."/>
            <person name="Pickel B."/>
            <person name="Atanasova L."/>
            <person name="Karlsson M."/>
            <person name="Huettel B."/>
            <person name="Barry K.W."/>
            <person name="Haridas S."/>
            <person name="Chen C."/>
            <person name="Bauer D."/>
            <person name="Andreopoulos W."/>
            <person name="Pangilinan J."/>
            <person name="LaButti K."/>
            <person name="Riley R."/>
            <person name="Lipzen A."/>
            <person name="Clum A."/>
            <person name="Drula E."/>
            <person name="Henrissat B."/>
            <person name="Kohler A."/>
            <person name="Grigoriev I.V."/>
            <person name="Martin F.M."/>
            <person name="Hacquard S."/>
        </authorList>
    </citation>
    <scope>NUCLEOTIDE SEQUENCE [LARGE SCALE GENOMIC DNA]</scope>
    <source>
        <strain evidence="3 4">MPI-CAGE-CH-0241</strain>
    </source>
</reference>
<sequence>MSAHFAGDFAARMAEFQAADERRIEWMKFKDEYYKAPDGGRKAALEIRTQVKDYLDKEKPDLACLPIIVKAFANEDGLSQLLVKAGIIRTSQGLLGFTKDFSQACETADFVLVGSGKDRADKKINSVFRQFVNNPTCRHVIFGACHDNTYVRLLEDYATDASIAERVTLLHGFQVGREFGDLQFKSMKMPALFRDKPVKGGEPFDSAARQSVSESKPESNFVNSTWAAAIGAKPDGEATSSKMVKEAVRVNQAGQRVDEDLPEPPQQAVESWRHKTKVANMRYCRSHHLSGACAGGCNYSHGPLTDGEKLVYRRQLRAEVCHAGLQCRDAACVYGHNCLCSKPRCKFPAEMHRVSSS</sequence>
<dbReference type="InterPro" id="IPR057683">
    <property type="entry name" value="DUF7923"/>
</dbReference>
<dbReference type="Pfam" id="PF25543">
    <property type="entry name" value="zf-CCCH_tandem"/>
    <property type="match status" value="1"/>
</dbReference>
<gene>
    <name evidence="3" type="ORF">B0T10DRAFT_528593</name>
</gene>
<evidence type="ECO:0000259" key="1">
    <source>
        <dbReference type="Pfam" id="PF25540"/>
    </source>
</evidence>
<evidence type="ECO:0008006" key="5">
    <source>
        <dbReference type="Google" id="ProtNLM"/>
    </source>
</evidence>
<evidence type="ECO:0000313" key="3">
    <source>
        <dbReference type="EMBL" id="KAH6891427.1"/>
    </source>
</evidence>
<feature type="domain" description="Tandem CCCH zinc finger" evidence="2">
    <location>
        <begin position="313"/>
        <end position="355"/>
    </location>
</feature>
<proteinExistence type="predicted"/>
<dbReference type="EMBL" id="JAGPYM010000008">
    <property type="protein sequence ID" value="KAH6891427.1"/>
    <property type="molecule type" value="Genomic_DNA"/>
</dbReference>